<protein>
    <submittedName>
        <fullName evidence="1">Uncharacterized protein</fullName>
    </submittedName>
</protein>
<dbReference type="EMBL" id="BOMN01000152">
    <property type="protein sequence ID" value="GIE26784.1"/>
    <property type="molecule type" value="Genomic_DNA"/>
</dbReference>
<name>A0ABQ4A7V4_9ACTN</name>
<proteinExistence type="predicted"/>
<dbReference type="Proteomes" id="UP000603200">
    <property type="component" value="Unassembled WGS sequence"/>
</dbReference>
<accession>A0ABQ4A7V4</accession>
<evidence type="ECO:0000313" key="1">
    <source>
        <dbReference type="EMBL" id="GIE26784.1"/>
    </source>
</evidence>
<gene>
    <name evidence="1" type="ORF">Ahu01nite_098860</name>
</gene>
<reference evidence="1 2" key="1">
    <citation type="submission" date="2021-01" db="EMBL/GenBank/DDBJ databases">
        <title>Whole genome shotgun sequence of Actinoplanes humidus NBRC 14915.</title>
        <authorList>
            <person name="Komaki H."/>
            <person name="Tamura T."/>
        </authorList>
    </citation>
    <scope>NUCLEOTIDE SEQUENCE [LARGE SCALE GENOMIC DNA]</scope>
    <source>
        <strain evidence="1 2">NBRC 14915</strain>
    </source>
</reference>
<sequence length="147" mass="15898">MNANETAERDTPAAAATSLEVGFPRDARPLPPVVFAAMNLPSPNTWWPPYNKITNALVKPLAALRPLMLASPRGRVGGLAWSASFLAACGPVASGLTTSRTNRVSYTKIKRHADQCRCRMAVQLPKRRDELRCAAVRNSSATKRVSA</sequence>
<evidence type="ECO:0000313" key="2">
    <source>
        <dbReference type="Proteomes" id="UP000603200"/>
    </source>
</evidence>
<comment type="caution">
    <text evidence="1">The sequence shown here is derived from an EMBL/GenBank/DDBJ whole genome shotgun (WGS) entry which is preliminary data.</text>
</comment>
<keyword evidence="2" id="KW-1185">Reference proteome</keyword>
<organism evidence="1 2">
    <name type="scientific">Winogradskya humida</name>
    <dbReference type="NCBI Taxonomy" id="113566"/>
    <lineage>
        <taxon>Bacteria</taxon>
        <taxon>Bacillati</taxon>
        <taxon>Actinomycetota</taxon>
        <taxon>Actinomycetes</taxon>
        <taxon>Micromonosporales</taxon>
        <taxon>Micromonosporaceae</taxon>
        <taxon>Winogradskya</taxon>
    </lineage>
</organism>